<organism evidence="8 9">
    <name type="scientific">Bombiscardovia apis</name>
    <dbReference type="NCBI Taxonomy" id="2932182"/>
    <lineage>
        <taxon>Bacteria</taxon>
        <taxon>Bacillati</taxon>
        <taxon>Actinomycetota</taxon>
        <taxon>Actinomycetes</taxon>
        <taxon>Bifidobacteriales</taxon>
        <taxon>Bifidobacteriaceae</taxon>
        <taxon>Bombiscardovia</taxon>
    </lineage>
</organism>
<accession>A0ABM8BB36</accession>
<feature type="transmembrane region" description="Helical" evidence="6">
    <location>
        <begin position="38"/>
        <end position="60"/>
    </location>
</feature>
<proteinExistence type="inferred from homology"/>
<dbReference type="Proteomes" id="UP001321748">
    <property type="component" value="Chromosome"/>
</dbReference>
<reference evidence="8 9" key="1">
    <citation type="journal article" date="2023" name="Microbiol. Spectr.">
        <title>Symbiosis of Carpenter Bees with Uncharacterized Lactic Acid Bacteria Showing NAD Auxotrophy.</title>
        <authorList>
            <person name="Kawasaki S."/>
            <person name="Ozawa K."/>
            <person name="Mori T."/>
            <person name="Yamamoto A."/>
            <person name="Ito M."/>
            <person name="Ohkuma M."/>
            <person name="Sakamoto M."/>
            <person name="Matsutani M."/>
        </authorList>
    </citation>
    <scope>NUCLEOTIDE SEQUENCE [LARGE SCALE GENOMIC DNA]</scope>
    <source>
        <strain evidence="8 9">KimH</strain>
    </source>
</reference>
<keyword evidence="5 6" id="KW-0472">Membrane</keyword>
<name>A0ABM8BB36_9BIFI</name>
<keyword evidence="9" id="KW-1185">Reference proteome</keyword>
<dbReference type="InterPro" id="IPR051401">
    <property type="entry name" value="GtrA_CellWall_Glycosyl"/>
</dbReference>
<keyword evidence="3 6" id="KW-0812">Transmembrane</keyword>
<evidence type="ECO:0000256" key="6">
    <source>
        <dbReference type="SAM" id="Phobius"/>
    </source>
</evidence>
<dbReference type="PANTHER" id="PTHR38459:SF1">
    <property type="entry name" value="PROPHAGE BACTOPRENOL-LINKED GLUCOSE TRANSLOCASE HOMOLOG"/>
    <property type="match status" value="1"/>
</dbReference>
<dbReference type="InterPro" id="IPR007267">
    <property type="entry name" value="GtrA_DPMS_TM"/>
</dbReference>
<evidence type="ECO:0000259" key="7">
    <source>
        <dbReference type="Pfam" id="PF04138"/>
    </source>
</evidence>
<comment type="similarity">
    <text evidence="2">Belongs to the GtrA family.</text>
</comment>
<evidence type="ECO:0000256" key="2">
    <source>
        <dbReference type="ARBA" id="ARBA00009399"/>
    </source>
</evidence>
<protein>
    <submittedName>
        <fullName evidence="8">Sugar translocase</fullName>
    </submittedName>
</protein>
<feature type="transmembrane region" description="Helical" evidence="6">
    <location>
        <begin position="12"/>
        <end position="32"/>
    </location>
</feature>
<gene>
    <name evidence="8" type="ORF">KIMH_02330</name>
</gene>
<evidence type="ECO:0000256" key="1">
    <source>
        <dbReference type="ARBA" id="ARBA00004141"/>
    </source>
</evidence>
<evidence type="ECO:0000256" key="5">
    <source>
        <dbReference type="ARBA" id="ARBA00023136"/>
    </source>
</evidence>
<dbReference type="Pfam" id="PF04138">
    <property type="entry name" value="GtrA_DPMS_TM"/>
    <property type="match status" value="1"/>
</dbReference>
<feature type="transmembrane region" description="Helical" evidence="6">
    <location>
        <begin position="112"/>
        <end position="131"/>
    </location>
</feature>
<feature type="domain" description="GtrA/DPMS transmembrane" evidence="7">
    <location>
        <begin position="10"/>
        <end position="135"/>
    </location>
</feature>
<evidence type="ECO:0000313" key="8">
    <source>
        <dbReference type="EMBL" id="BDR54122.1"/>
    </source>
</evidence>
<keyword evidence="4 6" id="KW-1133">Transmembrane helix</keyword>
<dbReference type="RefSeq" id="WP_317643144.1">
    <property type="nucleotide sequence ID" value="NZ_AP026800.1"/>
</dbReference>
<feature type="transmembrane region" description="Helical" evidence="6">
    <location>
        <begin position="72"/>
        <end position="92"/>
    </location>
</feature>
<sequence length="167" mass="18558">MRKLIEQVAKFGVVGIIAFIIDIGLMNLLLHFHVNNLVASTISFLISLAFNYLASMKYVFTHRDDMARWMEITIFFVASAIGLGINEVVIWLGTSTLPADAITSMHGKYTLYSNVAKIAATVIVSIWNFVIRKWLLDAPAPGKQVSEASISHRLGAYSLTHSPFGWK</sequence>
<evidence type="ECO:0000313" key="9">
    <source>
        <dbReference type="Proteomes" id="UP001321748"/>
    </source>
</evidence>
<dbReference type="PANTHER" id="PTHR38459">
    <property type="entry name" value="PROPHAGE BACTOPRENOL-LINKED GLUCOSE TRANSLOCASE HOMOLOG"/>
    <property type="match status" value="1"/>
</dbReference>
<evidence type="ECO:0000256" key="3">
    <source>
        <dbReference type="ARBA" id="ARBA00022692"/>
    </source>
</evidence>
<comment type="subcellular location">
    <subcellularLocation>
        <location evidence="1">Membrane</location>
        <topology evidence="1">Multi-pass membrane protein</topology>
    </subcellularLocation>
</comment>
<evidence type="ECO:0000256" key="4">
    <source>
        <dbReference type="ARBA" id="ARBA00022989"/>
    </source>
</evidence>
<dbReference type="EMBL" id="AP026800">
    <property type="protein sequence ID" value="BDR54122.1"/>
    <property type="molecule type" value="Genomic_DNA"/>
</dbReference>